<sequence>MAIKWFKNKEKSDEHLLSEFQQTGNIDVLGLLFERYMHLVYGVCLKYLKNREDAQDAVMELYEKLGRELLSKEVNNFKPWLYVVTKNHCLMQLRSQQTQLRKQKDFEKSELPFMESDAIMHPNGDNWEPEEMDKRLQACLNKLREHQRACIELFYFKELCYQEISDNLNIDIKKVKSYIQNGKRNLKLCIESYSE</sequence>
<dbReference type="Proteomes" id="UP000679220">
    <property type="component" value="Unassembled WGS sequence"/>
</dbReference>
<dbReference type="GO" id="GO:0003677">
    <property type="term" value="F:DNA binding"/>
    <property type="evidence" value="ECO:0007669"/>
    <property type="project" value="UniProtKB-KW"/>
</dbReference>
<reference evidence="8" key="2">
    <citation type="submission" date="2021-04" db="EMBL/GenBank/DDBJ databases">
        <authorList>
            <person name="Zhang T."/>
            <person name="Zhang Y."/>
            <person name="Lu D."/>
            <person name="Zuo D."/>
            <person name="Du Z."/>
        </authorList>
    </citation>
    <scope>NUCLEOTIDE SEQUENCE</scope>
    <source>
        <strain evidence="8">JR1</strain>
    </source>
</reference>
<dbReference type="InterPro" id="IPR013324">
    <property type="entry name" value="RNA_pol_sigma_r3/r4-like"/>
</dbReference>
<dbReference type="Gene3D" id="1.10.10.10">
    <property type="entry name" value="Winged helix-like DNA-binding domain superfamily/Winged helix DNA-binding domain"/>
    <property type="match status" value="1"/>
</dbReference>
<gene>
    <name evidence="8" type="ORF">KDU71_18435</name>
</gene>
<keyword evidence="5" id="KW-0804">Transcription</keyword>
<dbReference type="InterPro" id="IPR007627">
    <property type="entry name" value="RNA_pol_sigma70_r2"/>
</dbReference>
<keyword evidence="2" id="KW-0805">Transcription regulation</keyword>
<evidence type="ECO:0000313" key="8">
    <source>
        <dbReference type="EMBL" id="MBR8537554.1"/>
    </source>
</evidence>
<comment type="caution">
    <text evidence="8">The sequence shown here is derived from an EMBL/GenBank/DDBJ whole genome shotgun (WGS) entry which is preliminary data.</text>
</comment>
<dbReference type="SUPFAM" id="SSF88659">
    <property type="entry name" value="Sigma3 and sigma4 domains of RNA polymerase sigma factors"/>
    <property type="match status" value="1"/>
</dbReference>
<evidence type="ECO:0000313" key="9">
    <source>
        <dbReference type="Proteomes" id="UP000679220"/>
    </source>
</evidence>
<evidence type="ECO:0000256" key="1">
    <source>
        <dbReference type="ARBA" id="ARBA00010641"/>
    </source>
</evidence>
<organism evidence="8 9">
    <name type="scientific">Carboxylicivirga sediminis</name>
    <dbReference type="NCBI Taxonomy" id="2006564"/>
    <lineage>
        <taxon>Bacteria</taxon>
        <taxon>Pseudomonadati</taxon>
        <taxon>Bacteroidota</taxon>
        <taxon>Bacteroidia</taxon>
        <taxon>Marinilabiliales</taxon>
        <taxon>Marinilabiliaceae</taxon>
        <taxon>Carboxylicivirga</taxon>
    </lineage>
</organism>
<feature type="domain" description="RNA polymerase sigma factor 70 region 4 type 2" evidence="7">
    <location>
        <begin position="135"/>
        <end position="186"/>
    </location>
</feature>
<name>A0A941IZS7_9BACT</name>
<dbReference type="Pfam" id="PF04542">
    <property type="entry name" value="Sigma70_r2"/>
    <property type="match status" value="1"/>
</dbReference>
<dbReference type="PANTHER" id="PTHR43133">
    <property type="entry name" value="RNA POLYMERASE ECF-TYPE SIGMA FACTO"/>
    <property type="match status" value="1"/>
</dbReference>
<dbReference type="AlphaFoldDB" id="A0A941IZS7"/>
<keyword evidence="3" id="KW-0731">Sigma factor</keyword>
<accession>A0A941IZS7</accession>
<dbReference type="RefSeq" id="WP_212192579.1">
    <property type="nucleotide sequence ID" value="NZ_JAGTAR010000034.1"/>
</dbReference>
<dbReference type="EMBL" id="JAGTAR010000034">
    <property type="protein sequence ID" value="MBR8537554.1"/>
    <property type="molecule type" value="Genomic_DNA"/>
</dbReference>
<comment type="similarity">
    <text evidence="1">Belongs to the sigma-70 factor family. ECF subfamily.</text>
</comment>
<dbReference type="PANTHER" id="PTHR43133:SF8">
    <property type="entry name" value="RNA POLYMERASE SIGMA FACTOR HI_1459-RELATED"/>
    <property type="match status" value="1"/>
</dbReference>
<dbReference type="CDD" id="cd06171">
    <property type="entry name" value="Sigma70_r4"/>
    <property type="match status" value="1"/>
</dbReference>
<dbReference type="GO" id="GO:0006352">
    <property type="term" value="P:DNA-templated transcription initiation"/>
    <property type="evidence" value="ECO:0007669"/>
    <property type="project" value="InterPro"/>
</dbReference>
<dbReference type="NCBIfam" id="TIGR02937">
    <property type="entry name" value="sigma70-ECF"/>
    <property type="match status" value="1"/>
</dbReference>
<dbReference type="InterPro" id="IPR013325">
    <property type="entry name" value="RNA_pol_sigma_r2"/>
</dbReference>
<evidence type="ECO:0000256" key="5">
    <source>
        <dbReference type="ARBA" id="ARBA00023163"/>
    </source>
</evidence>
<dbReference type="InterPro" id="IPR013249">
    <property type="entry name" value="RNA_pol_sigma70_r4_t2"/>
</dbReference>
<dbReference type="SUPFAM" id="SSF88946">
    <property type="entry name" value="Sigma2 domain of RNA polymerase sigma factors"/>
    <property type="match status" value="1"/>
</dbReference>
<feature type="domain" description="RNA polymerase sigma-70 region 2" evidence="6">
    <location>
        <begin position="32"/>
        <end position="97"/>
    </location>
</feature>
<evidence type="ECO:0000256" key="2">
    <source>
        <dbReference type="ARBA" id="ARBA00023015"/>
    </source>
</evidence>
<dbReference type="Pfam" id="PF08281">
    <property type="entry name" value="Sigma70_r4_2"/>
    <property type="match status" value="1"/>
</dbReference>
<dbReference type="InterPro" id="IPR039425">
    <property type="entry name" value="RNA_pol_sigma-70-like"/>
</dbReference>
<evidence type="ECO:0000256" key="3">
    <source>
        <dbReference type="ARBA" id="ARBA00023082"/>
    </source>
</evidence>
<reference evidence="8" key="1">
    <citation type="journal article" date="2018" name="Int. J. Syst. Evol. Microbiol.">
        <title>Carboxylicivirga sediminis sp. nov., isolated from coastal sediment.</title>
        <authorList>
            <person name="Wang F.Q."/>
            <person name="Ren L.H."/>
            <person name="Zou R.J."/>
            <person name="Sun Y.Z."/>
            <person name="Liu X.J."/>
            <person name="Jiang F."/>
            <person name="Liu L.J."/>
        </authorList>
    </citation>
    <scope>NUCLEOTIDE SEQUENCE</scope>
    <source>
        <strain evidence="8">JR1</strain>
    </source>
</reference>
<protein>
    <submittedName>
        <fullName evidence="8">Sigma-70 family RNA polymerase sigma factor</fullName>
    </submittedName>
</protein>
<proteinExistence type="inferred from homology"/>
<dbReference type="InterPro" id="IPR014284">
    <property type="entry name" value="RNA_pol_sigma-70_dom"/>
</dbReference>
<keyword evidence="9" id="KW-1185">Reference proteome</keyword>
<evidence type="ECO:0000256" key="4">
    <source>
        <dbReference type="ARBA" id="ARBA00023125"/>
    </source>
</evidence>
<evidence type="ECO:0000259" key="7">
    <source>
        <dbReference type="Pfam" id="PF08281"/>
    </source>
</evidence>
<evidence type="ECO:0000259" key="6">
    <source>
        <dbReference type="Pfam" id="PF04542"/>
    </source>
</evidence>
<dbReference type="Gene3D" id="1.10.1740.10">
    <property type="match status" value="1"/>
</dbReference>
<dbReference type="InterPro" id="IPR036388">
    <property type="entry name" value="WH-like_DNA-bd_sf"/>
</dbReference>
<keyword evidence="4" id="KW-0238">DNA-binding</keyword>
<dbReference type="GO" id="GO:0016987">
    <property type="term" value="F:sigma factor activity"/>
    <property type="evidence" value="ECO:0007669"/>
    <property type="project" value="UniProtKB-KW"/>
</dbReference>